<dbReference type="KEGG" id="tpal:117648299"/>
<dbReference type="PANTHER" id="PTHR31912:SF34">
    <property type="entry name" value="NOTOCHORD-RELATED PROTEIN"/>
    <property type="match status" value="1"/>
</dbReference>
<dbReference type="PANTHER" id="PTHR31912">
    <property type="entry name" value="IP13529P"/>
    <property type="match status" value="1"/>
</dbReference>
<dbReference type="Proteomes" id="UP000515158">
    <property type="component" value="Unplaced"/>
</dbReference>
<dbReference type="RefSeq" id="XP_034246646.1">
    <property type="nucleotide sequence ID" value="XM_034390755.1"/>
</dbReference>
<keyword evidence="1" id="KW-1185">Reference proteome</keyword>
<gene>
    <name evidence="2" type="primary">LOC117648299</name>
</gene>
<name>A0A6P8Z8L0_THRPL</name>
<proteinExistence type="predicted"/>
<reference evidence="2" key="1">
    <citation type="submission" date="2025-08" db="UniProtKB">
        <authorList>
            <consortium name="RefSeq"/>
        </authorList>
    </citation>
    <scope>IDENTIFICATION</scope>
    <source>
        <tissue evidence="2">Total insect</tissue>
    </source>
</reference>
<evidence type="ECO:0000313" key="1">
    <source>
        <dbReference type="Proteomes" id="UP000515158"/>
    </source>
</evidence>
<sequence>MFPFLIGDQIEDPEDPVWKLALLLKSICEYVFAPAITNLQLLKLKQMIAIYLETRAKLFSKKLQPKHHYLGHYPELVTYFGPLIRLWTLRFESRHVFFKQAAKCANNFKNITKTLANKYVLNFAYKFTGYMFPSTVVYKEKDASPIVIADMKQEVVNIIEEDPSFQHILKSVDIHGITYSPGLWVLLGAKKSDLIVGEILFILYDGSKVKFVLKVCTAVNSNQGYYSIETDEQFGSILKEDLVDYYPLPAYEYYGKQCLTLKHTCPFLDE</sequence>
<evidence type="ECO:0000313" key="2">
    <source>
        <dbReference type="RefSeq" id="XP_034246646.1"/>
    </source>
</evidence>
<dbReference type="AlphaFoldDB" id="A0A6P8Z8L0"/>
<dbReference type="GeneID" id="117648299"/>
<protein>
    <submittedName>
        <fullName evidence="2">Uncharacterized protein LOC117648299</fullName>
    </submittedName>
</protein>
<dbReference type="InParanoid" id="A0A6P8Z8L0"/>
<organism evidence="2">
    <name type="scientific">Thrips palmi</name>
    <name type="common">Melon thrips</name>
    <dbReference type="NCBI Taxonomy" id="161013"/>
    <lineage>
        <taxon>Eukaryota</taxon>
        <taxon>Metazoa</taxon>
        <taxon>Ecdysozoa</taxon>
        <taxon>Arthropoda</taxon>
        <taxon>Hexapoda</taxon>
        <taxon>Insecta</taxon>
        <taxon>Pterygota</taxon>
        <taxon>Neoptera</taxon>
        <taxon>Paraneoptera</taxon>
        <taxon>Thysanoptera</taxon>
        <taxon>Terebrantia</taxon>
        <taxon>Thripoidea</taxon>
        <taxon>Thripidae</taxon>
        <taxon>Thrips</taxon>
    </lineage>
</organism>
<accession>A0A6P8Z8L0</accession>
<dbReference type="OrthoDB" id="6764509at2759"/>